<evidence type="ECO:0000313" key="9">
    <source>
        <dbReference type="EMBL" id="SAM57816.1"/>
    </source>
</evidence>
<dbReference type="GO" id="GO:0046872">
    <property type="term" value="F:metal ion binding"/>
    <property type="evidence" value="ECO:0007669"/>
    <property type="project" value="UniProtKB-KW"/>
</dbReference>
<evidence type="ECO:0000256" key="5">
    <source>
        <dbReference type="ARBA" id="ARBA00022759"/>
    </source>
</evidence>
<evidence type="ECO:0000313" key="10">
    <source>
        <dbReference type="Proteomes" id="UP000190837"/>
    </source>
</evidence>
<dbReference type="Gene3D" id="3.30.70.240">
    <property type="match status" value="1"/>
</dbReference>
<proteinExistence type="inferred from homology"/>
<keyword evidence="6" id="KW-0378">Hydrolase</keyword>
<keyword evidence="5" id="KW-0255">Endonuclease</keyword>
<dbReference type="RefSeq" id="WP_004139213.1">
    <property type="nucleotide sequence ID" value="NZ_CP171111.1"/>
</dbReference>
<dbReference type="GO" id="GO:0004521">
    <property type="term" value="F:RNA endonuclease activity"/>
    <property type="evidence" value="ECO:0007669"/>
    <property type="project" value="InterPro"/>
</dbReference>
<keyword evidence="8" id="KW-0051">Antiviral defense</keyword>
<accession>A0A1C3H2E3</accession>
<comment type="cofactor">
    <cofactor evidence="1">
        <name>Mg(2+)</name>
        <dbReference type="ChEBI" id="CHEBI:18420"/>
    </cofactor>
</comment>
<evidence type="ECO:0000256" key="1">
    <source>
        <dbReference type="ARBA" id="ARBA00001946"/>
    </source>
</evidence>
<protein>
    <submittedName>
        <fullName evidence="9">Uncharacterized protein</fullName>
    </submittedName>
</protein>
<dbReference type="AlphaFoldDB" id="A0A1C3H2E3"/>
<dbReference type="Proteomes" id="UP000190837">
    <property type="component" value="Unassembled WGS sequence"/>
</dbReference>
<dbReference type="InterPro" id="IPR021127">
    <property type="entry name" value="CRISPR_associated_Cas2"/>
</dbReference>
<evidence type="ECO:0000256" key="8">
    <source>
        <dbReference type="ARBA" id="ARBA00023118"/>
    </source>
</evidence>
<comment type="similarity">
    <text evidence="2">Belongs to the CRISPR-associated endoribonuclease Cas2 protein family.</text>
</comment>
<keyword evidence="7" id="KW-0460">Magnesium</keyword>
<dbReference type="EMBL" id="FKLO01000016">
    <property type="protein sequence ID" value="SAM57816.1"/>
    <property type="molecule type" value="Genomic_DNA"/>
</dbReference>
<reference evidence="10" key="1">
    <citation type="submission" date="2016-04" db="EMBL/GenBank/DDBJ databases">
        <authorList>
            <person name="Tagini F."/>
        </authorList>
    </citation>
    <scope>NUCLEOTIDE SEQUENCE [LARGE SCALE GENOMIC DNA]</scope>
    <source>
        <strain evidence="10">CHUV0807</strain>
    </source>
</reference>
<evidence type="ECO:0000256" key="6">
    <source>
        <dbReference type="ARBA" id="ARBA00022801"/>
    </source>
</evidence>
<evidence type="ECO:0000256" key="3">
    <source>
        <dbReference type="ARBA" id="ARBA00022722"/>
    </source>
</evidence>
<evidence type="ECO:0000256" key="2">
    <source>
        <dbReference type="ARBA" id="ARBA00009959"/>
    </source>
</evidence>
<dbReference type="GO" id="GO:0051607">
    <property type="term" value="P:defense response to virus"/>
    <property type="evidence" value="ECO:0007669"/>
    <property type="project" value="UniProtKB-KW"/>
</dbReference>
<dbReference type="GO" id="GO:0016787">
    <property type="term" value="F:hydrolase activity"/>
    <property type="evidence" value="ECO:0007669"/>
    <property type="project" value="UniProtKB-KW"/>
</dbReference>
<evidence type="ECO:0000256" key="7">
    <source>
        <dbReference type="ARBA" id="ARBA00022842"/>
    </source>
</evidence>
<dbReference type="InterPro" id="IPR019199">
    <property type="entry name" value="Virulence_VapD/CRISPR_Cas2"/>
</dbReference>
<dbReference type="Pfam" id="PF09827">
    <property type="entry name" value="CRISPR_Cas2"/>
    <property type="match status" value="1"/>
</dbReference>
<organism evidence="9 10">
    <name type="scientific">Cardiobacterium hominis</name>
    <dbReference type="NCBI Taxonomy" id="2718"/>
    <lineage>
        <taxon>Bacteria</taxon>
        <taxon>Pseudomonadati</taxon>
        <taxon>Pseudomonadota</taxon>
        <taxon>Gammaproteobacteria</taxon>
        <taxon>Cardiobacteriales</taxon>
        <taxon>Cardiobacteriaceae</taxon>
        <taxon>Cardiobacterium</taxon>
    </lineage>
</organism>
<dbReference type="CDD" id="cd09725">
    <property type="entry name" value="Cas2_I_II_III"/>
    <property type="match status" value="1"/>
</dbReference>
<evidence type="ECO:0000256" key="4">
    <source>
        <dbReference type="ARBA" id="ARBA00022723"/>
    </source>
</evidence>
<sequence length="86" mass="10059">MPDYLIAYDIAAPKRLQKIHKRLCEEAIPLQNSTFLYRASPGQFEHLWQELALMSKNEDDLRAYRLPAASLCYEYHPKTPEGIYCL</sequence>
<dbReference type="GeneID" id="84789262"/>
<dbReference type="GO" id="GO:0043571">
    <property type="term" value="P:maintenance of CRISPR repeat elements"/>
    <property type="evidence" value="ECO:0007669"/>
    <property type="project" value="InterPro"/>
</dbReference>
<name>A0A1C3H2E3_9GAMM</name>
<keyword evidence="3" id="KW-0540">Nuclease</keyword>
<gene>
    <name evidence="9" type="ORF">CHUV0807_0355</name>
</gene>
<dbReference type="SUPFAM" id="SSF143430">
    <property type="entry name" value="TTP0101/SSO1404-like"/>
    <property type="match status" value="1"/>
</dbReference>
<dbReference type="NCBIfam" id="TIGR01573">
    <property type="entry name" value="cas2"/>
    <property type="match status" value="1"/>
</dbReference>
<keyword evidence="4" id="KW-0479">Metal-binding</keyword>